<dbReference type="EMBL" id="WNWM01000002">
    <property type="protein sequence ID" value="MUI13395.1"/>
    <property type="molecule type" value="Genomic_DNA"/>
</dbReference>
<protein>
    <submittedName>
        <fullName evidence="2">Aminodeoxychorismate synthase component I</fullName>
        <ecNumber evidence="2">2.6.1.85</ecNumber>
    </submittedName>
</protein>
<dbReference type="InterPro" id="IPR043131">
    <property type="entry name" value="BCAT-like_N"/>
</dbReference>
<proteinExistence type="predicted"/>
<dbReference type="PRINTS" id="PR00095">
    <property type="entry name" value="ANTSNTHASEI"/>
</dbReference>
<dbReference type="InterPro" id="IPR001544">
    <property type="entry name" value="Aminotrans_IV"/>
</dbReference>
<organism evidence="2 3">
    <name type="scientific">Pseudoduganella dura</name>
    <dbReference type="NCBI Taxonomy" id="321982"/>
    <lineage>
        <taxon>Bacteria</taxon>
        <taxon>Pseudomonadati</taxon>
        <taxon>Pseudomonadota</taxon>
        <taxon>Betaproteobacteria</taxon>
        <taxon>Burkholderiales</taxon>
        <taxon>Oxalobacteraceae</taxon>
        <taxon>Telluria group</taxon>
        <taxon>Pseudoduganella</taxon>
    </lineage>
</organism>
<dbReference type="Proteomes" id="UP000431684">
    <property type="component" value="Unassembled WGS sequence"/>
</dbReference>
<dbReference type="InterPro" id="IPR036038">
    <property type="entry name" value="Aminotransferase-like"/>
</dbReference>
<gene>
    <name evidence="2" type="primary">pabB</name>
    <name evidence="2" type="ORF">GJV26_13125</name>
</gene>
<dbReference type="NCBIfam" id="TIGR00553">
    <property type="entry name" value="pabB"/>
    <property type="match status" value="1"/>
</dbReference>
<dbReference type="GO" id="GO:0046820">
    <property type="term" value="F:4-amino-4-deoxychorismate synthase activity"/>
    <property type="evidence" value="ECO:0007669"/>
    <property type="project" value="UniProtKB-EC"/>
</dbReference>
<dbReference type="OrthoDB" id="9803598at2"/>
<dbReference type="GO" id="GO:0009396">
    <property type="term" value="P:folic acid-containing compound biosynthetic process"/>
    <property type="evidence" value="ECO:0007669"/>
    <property type="project" value="InterPro"/>
</dbReference>
<dbReference type="Pfam" id="PF00425">
    <property type="entry name" value="Chorismate_bind"/>
    <property type="match status" value="1"/>
</dbReference>
<sequence length="616" mass="66264">MDSGCFALLDDAAAGGRSRLLTGHVRTLRCTAFDTWPALLREMEQALAQGQYAVALCSYELGHHIAGIAPRDAGVPLAQVLLFRQCEHLDGAAVAQWLARREPQGGAGVAGLAGIHANVTEAEFTAAIDRIRDYIAAGDTYQVNYTYRLRFDAFGAPCALYQRLRARQPVPYGALVMADDGTAVLSLSPELFVRREGDTLTAQPMKGTAPAALTGQAGDIDAENARRASALAADPKNRAENLMIVDLLRNDIGRVAVTGSVRVPALFDVRRYSGVLQMTSTVQAELRAGVTLQELFAALYPCGSITGAPKRRTMEIIAELEPAPRGLYTGAIGWFDPPRPGAPGDFCLNVPIRTLTLQPEHEGVRRGEMGVGAGIVYDSVAAGEYAECRLKARFLTGLSNDFELFETMHATREQGARHVALHLARLARSARYFGFQWDEAAARAYVAVACNDLPANAEYRLRLALNSAGGFAVQTGLFAPVQQPVRVLLAETPTASHELFLRHKTTLRAAYDAAWKAAEAQGAFDQLFFNERGELTEGGRSNVFVRIGGRWLTPPLACGLLPGVMRSVVLEAWGAAEAVITRDTLAQAEEIVVCNALRGALRAVLQPRAAAEPATG</sequence>
<feature type="domain" description="Chorismate-utilising enzyme C-terminal" evidence="1">
    <location>
        <begin position="121"/>
        <end position="391"/>
    </location>
</feature>
<dbReference type="Pfam" id="PF01063">
    <property type="entry name" value="Aminotran_4"/>
    <property type="match status" value="1"/>
</dbReference>
<dbReference type="AlphaFoldDB" id="A0A6I3XNW3"/>
<dbReference type="PANTHER" id="PTHR11236:SF50">
    <property type="entry name" value="AMINODEOXYCHORISMATE SYNTHASE COMPONENT 1"/>
    <property type="match status" value="1"/>
</dbReference>
<dbReference type="InterPro" id="IPR005802">
    <property type="entry name" value="ADC_synth_comp_1"/>
</dbReference>
<dbReference type="SUPFAM" id="SSF56322">
    <property type="entry name" value="ADC synthase"/>
    <property type="match status" value="1"/>
</dbReference>
<evidence type="ECO:0000259" key="1">
    <source>
        <dbReference type="Pfam" id="PF00425"/>
    </source>
</evidence>
<dbReference type="InterPro" id="IPR019999">
    <property type="entry name" value="Anth_synth_I-like"/>
</dbReference>
<keyword evidence="2" id="KW-0808">Transferase</keyword>
<accession>A0A6I3XNW3</accession>
<dbReference type="Gene3D" id="3.30.470.10">
    <property type="match status" value="1"/>
</dbReference>
<keyword evidence="3" id="KW-1185">Reference proteome</keyword>
<reference evidence="2 3" key="1">
    <citation type="submission" date="2019-11" db="EMBL/GenBank/DDBJ databases">
        <title>Draft Genome Sequences of Six Type Strains of the Genus Massilia.</title>
        <authorList>
            <person name="Miess H."/>
            <person name="Frediansyah A."/>
            <person name="Goeker M."/>
            <person name="Gross H."/>
        </authorList>
    </citation>
    <scope>NUCLEOTIDE SEQUENCE [LARGE SCALE GENOMIC DNA]</scope>
    <source>
        <strain evidence="2 3">DSM 17513</strain>
    </source>
</reference>
<dbReference type="PANTHER" id="PTHR11236">
    <property type="entry name" value="AMINOBENZOATE/ANTHRANILATE SYNTHASE"/>
    <property type="match status" value="1"/>
</dbReference>
<dbReference type="InterPro" id="IPR015890">
    <property type="entry name" value="Chorismate_C"/>
</dbReference>
<name>A0A6I3XNW3_9BURK</name>
<dbReference type="GO" id="GO:0000162">
    <property type="term" value="P:L-tryptophan biosynthetic process"/>
    <property type="evidence" value="ECO:0007669"/>
    <property type="project" value="TreeGrafter"/>
</dbReference>
<dbReference type="EC" id="2.6.1.85" evidence="2"/>
<dbReference type="Gene3D" id="3.60.120.10">
    <property type="entry name" value="Anthranilate synthase"/>
    <property type="match status" value="1"/>
</dbReference>
<evidence type="ECO:0000313" key="3">
    <source>
        <dbReference type="Proteomes" id="UP000431684"/>
    </source>
</evidence>
<evidence type="ECO:0000313" key="2">
    <source>
        <dbReference type="EMBL" id="MUI13395.1"/>
    </source>
</evidence>
<dbReference type="InterPro" id="IPR005801">
    <property type="entry name" value="ADC_synthase"/>
</dbReference>
<keyword evidence="2" id="KW-0032">Aminotransferase</keyword>
<dbReference type="SUPFAM" id="SSF56752">
    <property type="entry name" value="D-aminoacid aminotransferase-like PLP-dependent enzymes"/>
    <property type="match status" value="1"/>
</dbReference>
<comment type="caution">
    <text evidence="2">The sequence shown here is derived from an EMBL/GenBank/DDBJ whole genome shotgun (WGS) entry which is preliminary data.</text>
</comment>
<dbReference type="Gene3D" id="3.20.10.10">
    <property type="entry name" value="D-amino Acid Aminotransferase, subunit A, domain 2"/>
    <property type="match status" value="1"/>
</dbReference>
<dbReference type="InterPro" id="IPR043132">
    <property type="entry name" value="BCAT-like_C"/>
</dbReference>